<name>A0A0F9LF62_9ZZZZ</name>
<dbReference type="AlphaFoldDB" id="A0A0F9LF62"/>
<proteinExistence type="predicted"/>
<dbReference type="EMBL" id="LAZR01007346">
    <property type="protein sequence ID" value="KKM85841.1"/>
    <property type="molecule type" value="Genomic_DNA"/>
</dbReference>
<protein>
    <recommendedName>
        <fullName evidence="1">HTH cro/C1-type domain-containing protein</fullName>
    </recommendedName>
</protein>
<sequence length="87" mass="9978">MVAIKLREAMEEYRRRTGERMTYKRLAERTGIAQGTLEVIGRRLGYNATIGTLENICVELDVSFGDLLVIIPDPPKSKRAKKKTRKR</sequence>
<organism evidence="2">
    <name type="scientific">marine sediment metagenome</name>
    <dbReference type="NCBI Taxonomy" id="412755"/>
    <lineage>
        <taxon>unclassified sequences</taxon>
        <taxon>metagenomes</taxon>
        <taxon>ecological metagenomes</taxon>
    </lineage>
</organism>
<evidence type="ECO:0000259" key="1">
    <source>
        <dbReference type="SMART" id="SM00530"/>
    </source>
</evidence>
<evidence type="ECO:0000313" key="2">
    <source>
        <dbReference type="EMBL" id="KKM85841.1"/>
    </source>
</evidence>
<dbReference type="Gene3D" id="1.10.260.40">
    <property type="entry name" value="lambda repressor-like DNA-binding domains"/>
    <property type="match status" value="1"/>
</dbReference>
<dbReference type="GO" id="GO:0003677">
    <property type="term" value="F:DNA binding"/>
    <property type="evidence" value="ECO:0007669"/>
    <property type="project" value="InterPro"/>
</dbReference>
<reference evidence="2" key="1">
    <citation type="journal article" date="2015" name="Nature">
        <title>Complex archaea that bridge the gap between prokaryotes and eukaryotes.</title>
        <authorList>
            <person name="Spang A."/>
            <person name="Saw J.H."/>
            <person name="Jorgensen S.L."/>
            <person name="Zaremba-Niedzwiedzka K."/>
            <person name="Martijn J."/>
            <person name="Lind A.E."/>
            <person name="van Eijk R."/>
            <person name="Schleper C."/>
            <person name="Guy L."/>
            <person name="Ettema T.J."/>
        </authorList>
    </citation>
    <scope>NUCLEOTIDE SEQUENCE</scope>
</reference>
<feature type="domain" description="HTH cro/C1-type" evidence="1">
    <location>
        <begin position="5"/>
        <end position="67"/>
    </location>
</feature>
<dbReference type="InterPro" id="IPR010982">
    <property type="entry name" value="Lambda_DNA-bd_dom_sf"/>
</dbReference>
<dbReference type="Pfam" id="PF13443">
    <property type="entry name" value="HTH_26"/>
    <property type="match status" value="1"/>
</dbReference>
<dbReference type="InterPro" id="IPR001387">
    <property type="entry name" value="Cro/C1-type_HTH"/>
</dbReference>
<dbReference type="SUPFAM" id="SSF47413">
    <property type="entry name" value="lambda repressor-like DNA-binding domains"/>
    <property type="match status" value="1"/>
</dbReference>
<accession>A0A0F9LF62</accession>
<comment type="caution">
    <text evidence="2">The sequence shown here is derived from an EMBL/GenBank/DDBJ whole genome shotgun (WGS) entry which is preliminary data.</text>
</comment>
<dbReference type="SMART" id="SM00530">
    <property type="entry name" value="HTH_XRE"/>
    <property type="match status" value="1"/>
</dbReference>
<gene>
    <name evidence="2" type="ORF">LCGC14_1285010</name>
</gene>